<feature type="transmembrane region" description="Helical" evidence="1">
    <location>
        <begin position="95"/>
        <end position="116"/>
    </location>
</feature>
<dbReference type="Proteomes" id="UP000024635">
    <property type="component" value="Unassembled WGS sequence"/>
</dbReference>
<organism evidence="2 3">
    <name type="scientific">Ancylostoma ceylanicum</name>
    <dbReference type="NCBI Taxonomy" id="53326"/>
    <lineage>
        <taxon>Eukaryota</taxon>
        <taxon>Metazoa</taxon>
        <taxon>Ecdysozoa</taxon>
        <taxon>Nematoda</taxon>
        <taxon>Chromadorea</taxon>
        <taxon>Rhabditida</taxon>
        <taxon>Rhabditina</taxon>
        <taxon>Rhabditomorpha</taxon>
        <taxon>Strongyloidea</taxon>
        <taxon>Ancylostomatidae</taxon>
        <taxon>Ancylostomatinae</taxon>
        <taxon>Ancylostoma</taxon>
    </lineage>
</organism>
<gene>
    <name evidence="2" type="primary">Acey_s0357.g3389</name>
    <name evidence="2" type="ORF">Y032_0357g3389</name>
</gene>
<reference evidence="3" key="1">
    <citation type="journal article" date="2015" name="Nat. Genet.">
        <title>The genome and transcriptome of the zoonotic hookworm Ancylostoma ceylanicum identify infection-specific gene families.</title>
        <authorList>
            <person name="Schwarz E.M."/>
            <person name="Hu Y."/>
            <person name="Antoshechkin I."/>
            <person name="Miller M.M."/>
            <person name="Sternberg P.W."/>
            <person name="Aroian R.V."/>
        </authorList>
    </citation>
    <scope>NUCLEOTIDE SEQUENCE</scope>
    <source>
        <strain evidence="3">HY135</strain>
    </source>
</reference>
<dbReference type="AlphaFoldDB" id="A0A016RWA7"/>
<evidence type="ECO:0000313" key="2">
    <source>
        <dbReference type="EMBL" id="EYB82556.1"/>
    </source>
</evidence>
<keyword evidence="3" id="KW-1185">Reference proteome</keyword>
<evidence type="ECO:0000313" key="3">
    <source>
        <dbReference type="Proteomes" id="UP000024635"/>
    </source>
</evidence>
<keyword evidence="1" id="KW-0812">Transmembrane</keyword>
<protein>
    <submittedName>
        <fullName evidence="2">Uncharacterized protein</fullName>
    </submittedName>
</protein>
<keyword evidence="1" id="KW-1133">Transmembrane helix</keyword>
<name>A0A016RWA7_9BILA</name>
<accession>A0A016RWA7</accession>
<proteinExistence type="predicted"/>
<sequence length="131" mass="14841">MNPVVPVLLHYVLFCKKRKVAEVWLTDLATFSRLKENIEDLDTKMVPEIEEEVDMGRQEVVEVVMEATAAVVEEATMVMITDTDLCSSFPLYNLVINYVVILKFTGSVIVALCALWSQSTRQCQRVELVVT</sequence>
<evidence type="ECO:0000256" key="1">
    <source>
        <dbReference type="SAM" id="Phobius"/>
    </source>
</evidence>
<dbReference type="EMBL" id="JARK01001693">
    <property type="protein sequence ID" value="EYB82556.1"/>
    <property type="molecule type" value="Genomic_DNA"/>
</dbReference>
<comment type="caution">
    <text evidence="2">The sequence shown here is derived from an EMBL/GenBank/DDBJ whole genome shotgun (WGS) entry which is preliminary data.</text>
</comment>
<keyword evidence="1" id="KW-0472">Membrane</keyword>